<evidence type="ECO:0000313" key="1">
    <source>
        <dbReference type="EMBL" id="PBK68669.1"/>
    </source>
</evidence>
<organism evidence="1 2">
    <name type="scientific">Armillaria solidipes</name>
    <dbReference type="NCBI Taxonomy" id="1076256"/>
    <lineage>
        <taxon>Eukaryota</taxon>
        <taxon>Fungi</taxon>
        <taxon>Dikarya</taxon>
        <taxon>Basidiomycota</taxon>
        <taxon>Agaricomycotina</taxon>
        <taxon>Agaricomycetes</taxon>
        <taxon>Agaricomycetidae</taxon>
        <taxon>Agaricales</taxon>
        <taxon>Marasmiineae</taxon>
        <taxon>Physalacriaceae</taxon>
        <taxon>Armillaria</taxon>
    </lineage>
</organism>
<dbReference type="AlphaFoldDB" id="A0A2H3BCS3"/>
<dbReference type="EMBL" id="KZ293431">
    <property type="protein sequence ID" value="PBK68669.1"/>
    <property type="molecule type" value="Genomic_DNA"/>
</dbReference>
<gene>
    <name evidence="1" type="ORF">ARMSODRAFT_975564</name>
</gene>
<name>A0A2H3BCS3_9AGAR</name>
<proteinExistence type="predicted"/>
<keyword evidence="2" id="KW-1185">Reference proteome</keyword>
<evidence type="ECO:0000313" key="2">
    <source>
        <dbReference type="Proteomes" id="UP000218334"/>
    </source>
</evidence>
<protein>
    <submittedName>
        <fullName evidence="1">Uncharacterized protein</fullName>
    </submittedName>
</protein>
<dbReference type="Proteomes" id="UP000218334">
    <property type="component" value="Unassembled WGS sequence"/>
</dbReference>
<reference evidence="2" key="1">
    <citation type="journal article" date="2017" name="Nat. Ecol. Evol.">
        <title>Genome expansion and lineage-specific genetic innovations in the forest pathogenic fungi Armillaria.</title>
        <authorList>
            <person name="Sipos G."/>
            <person name="Prasanna A.N."/>
            <person name="Walter M.C."/>
            <person name="O'Connor E."/>
            <person name="Balint B."/>
            <person name="Krizsan K."/>
            <person name="Kiss B."/>
            <person name="Hess J."/>
            <person name="Varga T."/>
            <person name="Slot J."/>
            <person name="Riley R."/>
            <person name="Boka B."/>
            <person name="Rigling D."/>
            <person name="Barry K."/>
            <person name="Lee J."/>
            <person name="Mihaltcheva S."/>
            <person name="LaButti K."/>
            <person name="Lipzen A."/>
            <person name="Waldron R."/>
            <person name="Moloney N.M."/>
            <person name="Sperisen C."/>
            <person name="Kredics L."/>
            <person name="Vagvoelgyi C."/>
            <person name="Patrignani A."/>
            <person name="Fitzpatrick D."/>
            <person name="Nagy I."/>
            <person name="Doyle S."/>
            <person name="Anderson J.B."/>
            <person name="Grigoriev I.V."/>
            <person name="Gueldener U."/>
            <person name="Muensterkoetter M."/>
            <person name="Nagy L.G."/>
        </authorList>
    </citation>
    <scope>NUCLEOTIDE SEQUENCE [LARGE SCALE GENOMIC DNA]</scope>
    <source>
        <strain evidence="2">28-4</strain>
    </source>
</reference>
<accession>A0A2H3BCS3</accession>
<sequence length="181" mass="20192">MQLLVNVLPSLGHAVSTIGIIESGNRGWPRYCSNAQLLHAASRMSSSIVFWRNAPQAGDSERTLITIEPYVLIKTTKEPPVKPNPLRGVNREFQVTIGKRSASRNLSCIVAIRGADYGIACNGASRILREENVVLDSQRNVRTLVFKWALTPSGIDLDERYRGVVVPYTIRHRGIRRTGLW</sequence>